<dbReference type="RefSeq" id="WP_206733201.1">
    <property type="nucleotide sequence ID" value="NZ_JAKLTY010000034.1"/>
</dbReference>
<organism evidence="1 4">
    <name type="scientific">Bradyrhizobium zhengyangense</name>
    <dbReference type="NCBI Taxonomy" id="2911009"/>
    <lineage>
        <taxon>Bacteria</taxon>
        <taxon>Pseudomonadati</taxon>
        <taxon>Pseudomonadota</taxon>
        <taxon>Alphaproteobacteria</taxon>
        <taxon>Hyphomicrobiales</taxon>
        <taxon>Nitrobacteraceae</taxon>
        <taxon>Bradyrhizobium</taxon>
    </lineage>
</organism>
<sequence>MIDELFGTESFRGALSALRADASALVDERLATLPAFEEPDTRVLPAVLVTGTTALQRIVDRTVRALAFAEWRGANAAALKSFLQPFGAARTVPPTRAGRSAADCHRCSRSLRASRRLIPRSNMFAG</sequence>
<reference evidence="1" key="1">
    <citation type="submission" date="2022-01" db="EMBL/GenBank/DDBJ databases">
        <title>Genome sequnece data of strain Bradyrhizobium sp. nov.</title>
        <authorList>
            <person name="Zhang J."/>
        </authorList>
    </citation>
    <scope>NUCLEOTIDE SEQUENCE</scope>
    <source>
        <strain evidence="2">WYCCWR 12774</strain>
        <strain evidence="1">WYCCWR 13023</strain>
    </source>
</reference>
<evidence type="ECO:0000313" key="2">
    <source>
        <dbReference type="EMBL" id="MCG2672715.1"/>
    </source>
</evidence>
<keyword evidence="3" id="KW-1185">Reference proteome</keyword>
<evidence type="ECO:0000313" key="3">
    <source>
        <dbReference type="Proteomes" id="UP001139012"/>
    </source>
</evidence>
<protein>
    <submittedName>
        <fullName evidence="1">Uncharacterized protein</fullName>
    </submittedName>
</protein>
<comment type="caution">
    <text evidence="1">The sequence shown here is derived from an EMBL/GenBank/DDBJ whole genome shotgun (WGS) entry which is preliminary data.</text>
</comment>
<dbReference type="Proteomes" id="UP001139012">
    <property type="component" value="Unassembled WGS sequence"/>
</dbReference>
<evidence type="ECO:0000313" key="1">
    <source>
        <dbReference type="EMBL" id="MCG2631920.1"/>
    </source>
</evidence>
<dbReference type="EMBL" id="JAKLUA010000024">
    <property type="protein sequence ID" value="MCG2672715.1"/>
    <property type="molecule type" value="Genomic_DNA"/>
</dbReference>
<dbReference type="EMBL" id="JAKLTY010000034">
    <property type="protein sequence ID" value="MCG2631920.1"/>
    <property type="molecule type" value="Genomic_DNA"/>
</dbReference>
<accession>A0A9X1UB74</accession>
<dbReference type="Proteomes" id="UP001139054">
    <property type="component" value="Unassembled WGS sequence"/>
</dbReference>
<evidence type="ECO:0000313" key="4">
    <source>
        <dbReference type="Proteomes" id="UP001139054"/>
    </source>
</evidence>
<name>A0A9X1UB74_9BRAD</name>
<gene>
    <name evidence="2" type="ORF">L6637_37805</name>
    <name evidence="1" type="ORF">L6654_35385</name>
</gene>
<proteinExistence type="predicted"/>
<dbReference type="AlphaFoldDB" id="A0A9X1UB74"/>